<keyword evidence="1" id="KW-0378">Hydrolase</keyword>
<evidence type="ECO:0000313" key="2">
    <source>
        <dbReference type="Proteomes" id="UP001596023"/>
    </source>
</evidence>
<dbReference type="Gene3D" id="2.60.120.1390">
    <property type="match status" value="2"/>
</dbReference>
<dbReference type="Pfam" id="PF11175">
    <property type="entry name" value="DUF2961"/>
    <property type="match status" value="1"/>
</dbReference>
<gene>
    <name evidence="1" type="ORF">ACFO6W_21870</name>
</gene>
<evidence type="ECO:0000313" key="1">
    <source>
        <dbReference type="EMBL" id="MFC4676333.1"/>
    </source>
</evidence>
<name>A0ABV9L202_9BACT</name>
<protein>
    <submittedName>
        <fullName evidence="1">Glycoside hydrolase family 172 protein</fullName>
    </submittedName>
</protein>
<dbReference type="InterPro" id="IPR021345">
    <property type="entry name" value="DUF2961"/>
</dbReference>
<keyword evidence="2" id="KW-1185">Reference proteome</keyword>
<dbReference type="GO" id="GO:0016787">
    <property type="term" value="F:hydrolase activity"/>
    <property type="evidence" value="ECO:0007669"/>
    <property type="project" value="UniProtKB-KW"/>
</dbReference>
<organism evidence="1 2">
    <name type="scientific">Dysgonomonas termitidis</name>
    <dbReference type="NCBI Taxonomy" id="1516126"/>
    <lineage>
        <taxon>Bacteria</taxon>
        <taxon>Pseudomonadati</taxon>
        <taxon>Bacteroidota</taxon>
        <taxon>Bacteroidia</taxon>
        <taxon>Bacteroidales</taxon>
        <taxon>Dysgonomonadaceae</taxon>
        <taxon>Dysgonomonas</taxon>
    </lineage>
</organism>
<reference evidence="2" key="1">
    <citation type="journal article" date="2019" name="Int. J. Syst. Evol. Microbiol.">
        <title>The Global Catalogue of Microorganisms (GCM) 10K type strain sequencing project: providing services to taxonomists for standard genome sequencing and annotation.</title>
        <authorList>
            <consortium name="The Broad Institute Genomics Platform"/>
            <consortium name="The Broad Institute Genome Sequencing Center for Infectious Disease"/>
            <person name="Wu L."/>
            <person name="Ma J."/>
        </authorList>
    </citation>
    <scope>NUCLEOTIDE SEQUENCE [LARGE SCALE GENOMIC DNA]</scope>
    <source>
        <strain evidence="2">CCUG 66188</strain>
    </source>
</reference>
<accession>A0ABV9L202</accession>
<sequence>MNLLKHALLLTAGIGFIFSPATCKEHREKVVTMETLLEEMVSVEELSRFPAPCYTCHQESSYDRRSVSPGDPAWFANDDGFGIVRVDTTGGRIEKVMFDQTGPGVITRIWITTLDKRGTWRFYFDGSAEPGWIIPAYDLMRINIPSLGPGLLQPHTSYEPEGKGGNTLFLPIPYAKGCKITFEDELGVNPTPKYYGINYRKYPENTAIETFSAEVVKRAEKKIAGVDNLLLNPVPSKNGKVISDTKVLAAADSLTLELPAGENAVYEIRLSVNLQDSAGFGQLMREIIFCAQFDGKQTVWAPLSDYSGGGMGAPYVKSWYLSSDGKGNIVSRWLMPYQKSGILKLMNISSASIGVKMEANVSPLAWDGRSLYFHCSWRQETGIPVHKYDEPENCTEWNFATIEGKGVYMGDLLSLFNHAPRWYGEGDEKIWVDGDTFPSHFGTGTEDYYNSSWAPVVPFHTPFGGAPRADLDSSHGYNAFFRTRNLDGIPFREKFKFDIEMIGWQRGYSDYATTIYWYGDFNARAIGTSGIEEAARKLVPVPEDPANYKIPESIEFEALKPTRKSTSLRLEKQNAADSWDGKWSGAAHLLAPNGKAGDFVEFEFDNLKDGKYKMVVYATQANDYGTISFSVNNSPANISFDGYSSNIKHSKPINLGNFSPVMQKRLN</sequence>
<proteinExistence type="predicted"/>
<comment type="caution">
    <text evidence="1">The sequence shown here is derived from an EMBL/GenBank/DDBJ whole genome shotgun (WGS) entry which is preliminary data.</text>
</comment>
<dbReference type="RefSeq" id="WP_380000464.1">
    <property type="nucleotide sequence ID" value="NZ_JBHSGN010000132.1"/>
</dbReference>
<dbReference type="EMBL" id="JBHSGN010000132">
    <property type="protein sequence ID" value="MFC4676333.1"/>
    <property type="molecule type" value="Genomic_DNA"/>
</dbReference>
<dbReference type="Proteomes" id="UP001596023">
    <property type="component" value="Unassembled WGS sequence"/>
</dbReference>